<sequence>MPKRNPSGDSLESSLSSNPVIGPQRAHTEAKNAPITQSIPPSPSVDDLIVETRETCGAERKYIAIIKELENHSAFMHGESATRNGDVNVLMNEINDSTNMLLDSARELRHATEGKRPLYVAVLNSMPTAVTEGPLTNPEKGSTSISTNGLGFPDLPLISSEFYKYLESILICTGFGISERLWYVSVLLSGDFEAS</sequence>
<proteinExistence type="predicted"/>
<comment type="caution">
    <text evidence="2">The sequence shown here is derived from an EMBL/GenBank/DDBJ whole genome shotgun (WGS) entry which is preliminary data.</text>
</comment>
<dbReference type="AlphaFoldDB" id="A0A8T0FMJ5"/>
<gene>
    <name evidence="2" type="ORF">HNY73_006437</name>
</gene>
<organism evidence="2 3">
    <name type="scientific">Argiope bruennichi</name>
    <name type="common">Wasp spider</name>
    <name type="synonym">Aranea bruennichi</name>
    <dbReference type="NCBI Taxonomy" id="94029"/>
    <lineage>
        <taxon>Eukaryota</taxon>
        <taxon>Metazoa</taxon>
        <taxon>Ecdysozoa</taxon>
        <taxon>Arthropoda</taxon>
        <taxon>Chelicerata</taxon>
        <taxon>Arachnida</taxon>
        <taxon>Araneae</taxon>
        <taxon>Araneomorphae</taxon>
        <taxon>Entelegynae</taxon>
        <taxon>Araneoidea</taxon>
        <taxon>Araneidae</taxon>
        <taxon>Argiope</taxon>
    </lineage>
</organism>
<reference evidence="2" key="1">
    <citation type="journal article" date="2020" name="bioRxiv">
        <title>Chromosome-level reference genome of the European wasp spider Argiope bruennichi: a resource for studies on range expansion and evolutionary adaptation.</title>
        <authorList>
            <person name="Sheffer M.M."/>
            <person name="Hoppe A."/>
            <person name="Krehenwinkel H."/>
            <person name="Uhl G."/>
            <person name="Kuss A.W."/>
            <person name="Jensen L."/>
            <person name="Jensen C."/>
            <person name="Gillespie R.G."/>
            <person name="Hoff K.J."/>
            <person name="Prost S."/>
        </authorList>
    </citation>
    <scope>NUCLEOTIDE SEQUENCE</scope>
</reference>
<dbReference type="EMBL" id="JABXBU010000011">
    <property type="protein sequence ID" value="KAF8791595.1"/>
    <property type="molecule type" value="Genomic_DNA"/>
</dbReference>
<reference evidence="2" key="2">
    <citation type="submission" date="2020-06" db="EMBL/GenBank/DDBJ databases">
        <authorList>
            <person name="Sheffer M."/>
        </authorList>
    </citation>
    <scope>NUCLEOTIDE SEQUENCE</scope>
</reference>
<dbReference type="Proteomes" id="UP000807504">
    <property type="component" value="Unassembled WGS sequence"/>
</dbReference>
<keyword evidence="3" id="KW-1185">Reference proteome</keyword>
<protein>
    <submittedName>
        <fullName evidence="2">Uncharacterized protein</fullName>
    </submittedName>
</protein>
<evidence type="ECO:0000313" key="2">
    <source>
        <dbReference type="EMBL" id="KAF8791595.1"/>
    </source>
</evidence>
<evidence type="ECO:0000256" key="1">
    <source>
        <dbReference type="SAM" id="MobiDB-lite"/>
    </source>
</evidence>
<feature type="compositionally biased region" description="Low complexity" evidence="1">
    <location>
        <begin position="7"/>
        <end position="17"/>
    </location>
</feature>
<feature type="region of interest" description="Disordered" evidence="1">
    <location>
        <begin position="1"/>
        <end position="45"/>
    </location>
</feature>
<evidence type="ECO:0000313" key="3">
    <source>
        <dbReference type="Proteomes" id="UP000807504"/>
    </source>
</evidence>
<name>A0A8T0FMJ5_ARGBR</name>
<accession>A0A8T0FMJ5</accession>